<name>A0A345Y6T5_9NEIS</name>
<keyword evidence="1" id="KW-0732">Signal</keyword>
<evidence type="ECO:0000313" key="3">
    <source>
        <dbReference type="Proteomes" id="UP000254537"/>
    </source>
</evidence>
<reference evidence="2 3" key="1">
    <citation type="submission" date="2018-07" db="EMBL/GenBank/DDBJ databases">
        <title>Crenobacter cavernae sp. nov., isolated from a karst cave.</title>
        <authorList>
            <person name="Zhu H."/>
        </authorList>
    </citation>
    <scope>NUCLEOTIDE SEQUENCE [LARGE SCALE GENOMIC DNA]</scope>
    <source>
        <strain evidence="2 3">K1W11S-77</strain>
    </source>
</reference>
<organism evidence="2 3">
    <name type="scientific">Crenobacter cavernae</name>
    <dbReference type="NCBI Taxonomy" id="2290923"/>
    <lineage>
        <taxon>Bacteria</taxon>
        <taxon>Pseudomonadati</taxon>
        <taxon>Pseudomonadota</taxon>
        <taxon>Betaproteobacteria</taxon>
        <taxon>Neisseriales</taxon>
        <taxon>Neisseriaceae</taxon>
        <taxon>Crenobacter</taxon>
    </lineage>
</organism>
<accession>A0A345Y6T5</accession>
<evidence type="ECO:0000256" key="1">
    <source>
        <dbReference type="SAM" id="SignalP"/>
    </source>
</evidence>
<dbReference type="Proteomes" id="UP000254537">
    <property type="component" value="Chromosome"/>
</dbReference>
<proteinExistence type="predicted"/>
<dbReference type="AlphaFoldDB" id="A0A345Y6T5"/>
<sequence length="160" mass="17275">MWRMKRCIADRIGGASRGIVGVLALAAAGAVQAFTPVPDIKPVLQIKQIVGQTEAAVAKMLGKAASCEQSKYGRRCEYRKSPARYEVVFIKGKADWITVEDPRIDNALTAPVWIGLPAKPVDVGTSEVLRWNGLGGLLEVSAYKGSGGRPSYLYIKSVTR</sequence>
<evidence type="ECO:0000313" key="2">
    <source>
        <dbReference type="EMBL" id="AXK39637.1"/>
    </source>
</evidence>
<gene>
    <name evidence="2" type="ORF">DWG20_09375</name>
</gene>
<feature type="chain" id="PRO_5016558079" evidence="1">
    <location>
        <begin position="34"/>
        <end position="160"/>
    </location>
</feature>
<feature type="signal peptide" evidence="1">
    <location>
        <begin position="1"/>
        <end position="33"/>
    </location>
</feature>
<dbReference type="EMBL" id="CP031337">
    <property type="protein sequence ID" value="AXK39637.1"/>
    <property type="molecule type" value="Genomic_DNA"/>
</dbReference>
<protein>
    <submittedName>
        <fullName evidence="2">Uncharacterized protein</fullName>
    </submittedName>
</protein>
<dbReference type="KEGG" id="ccah:DWG20_09375"/>